<protein>
    <submittedName>
        <fullName evidence="1">Uncharacterized protein</fullName>
    </submittedName>
</protein>
<name>R9GUP6_9SPHI</name>
<gene>
    <name evidence="1" type="ORF">ADIARSV_1414</name>
</gene>
<accession>R9GUP6</accession>
<dbReference type="AlphaFoldDB" id="R9GUP6"/>
<keyword evidence="2" id="KW-1185">Reference proteome</keyword>
<dbReference type="STRING" id="1150600.ADIARSV_1414"/>
<evidence type="ECO:0000313" key="2">
    <source>
        <dbReference type="Proteomes" id="UP000014174"/>
    </source>
</evidence>
<organism evidence="1 2">
    <name type="scientific">Arcticibacter svalbardensis MN12-7</name>
    <dbReference type="NCBI Taxonomy" id="1150600"/>
    <lineage>
        <taxon>Bacteria</taxon>
        <taxon>Pseudomonadati</taxon>
        <taxon>Bacteroidota</taxon>
        <taxon>Sphingobacteriia</taxon>
        <taxon>Sphingobacteriales</taxon>
        <taxon>Sphingobacteriaceae</taxon>
        <taxon>Arcticibacter</taxon>
    </lineage>
</organism>
<sequence length="43" mass="5025">MAISYCVKVLNLFCSKRIQLQFDIDHGMNNKMIFNSFMANSNH</sequence>
<dbReference type="Proteomes" id="UP000014174">
    <property type="component" value="Unassembled WGS sequence"/>
</dbReference>
<evidence type="ECO:0000313" key="1">
    <source>
        <dbReference type="EMBL" id="EOR95413.1"/>
    </source>
</evidence>
<proteinExistence type="predicted"/>
<dbReference type="EMBL" id="AQPN01000051">
    <property type="protein sequence ID" value="EOR95413.1"/>
    <property type="molecule type" value="Genomic_DNA"/>
</dbReference>
<reference evidence="1 2" key="1">
    <citation type="journal article" date="2013" name="Genome Announc.">
        <title>Draft Genome Sequence of Arcticibacter svalbardensis Strain MN12-7T, a Member of the Family Sphingobacteriaceae Isolated from an Arctic Soil Sample.</title>
        <authorList>
            <person name="Shivaji S."/>
            <person name="Ara S."/>
            <person name="Prasad S."/>
            <person name="Manasa B.P."/>
            <person name="Begum Z."/>
            <person name="Singh A."/>
            <person name="Kumar Pinnaka A."/>
        </authorList>
    </citation>
    <scope>NUCLEOTIDE SEQUENCE [LARGE SCALE GENOMIC DNA]</scope>
    <source>
        <strain evidence="1 2">MN12-7</strain>
    </source>
</reference>
<comment type="caution">
    <text evidence="1">The sequence shown here is derived from an EMBL/GenBank/DDBJ whole genome shotgun (WGS) entry which is preliminary data.</text>
</comment>